<evidence type="ECO:0000259" key="2">
    <source>
        <dbReference type="PROSITE" id="PS50011"/>
    </source>
</evidence>
<comment type="caution">
    <text evidence="3">The sequence shown here is derived from an EMBL/GenBank/DDBJ whole genome shotgun (WGS) entry which is preliminary data.</text>
</comment>
<evidence type="ECO:0000313" key="4">
    <source>
        <dbReference type="Proteomes" id="UP001498421"/>
    </source>
</evidence>
<name>A0ABR1HRJ0_9HYPO</name>
<dbReference type="PROSITE" id="PS50011">
    <property type="entry name" value="PROTEIN_KINASE_DOM"/>
    <property type="match status" value="1"/>
</dbReference>
<evidence type="ECO:0000313" key="3">
    <source>
        <dbReference type="EMBL" id="KAK7423424.1"/>
    </source>
</evidence>
<dbReference type="CDD" id="cd00180">
    <property type="entry name" value="PKc"/>
    <property type="match status" value="1"/>
</dbReference>
<dbReference type="SUPFAM" id="SSF56112">
    <property type="entry name" value="Protein kinase-like (PK-like)"/>
    <property type="match status" value="1"/>
</dbReference>
<dbReference type="EMBL" id="JAZAVK010000099">
    <property type="protein sequence ID" value="KAK7423424.1"/>
    <property type="molecule type" value="Genomic_DNA"/>
</dbReference>
<dbReference type="Proteomes" id="UP001498421">
    <property type="component" value="Unassembled WGS sequence"/>
</dbReference>
<proteinExistence type="predicted"/>
<evidence type="ECO:0000256" key="1">
    <source>
        <dbReference type="SAM" id="MobiDB-lite"/>
    </source>
</evidence>
<dbReference type="PANTHER" id="PTHR24359:SF37">
    <property type="entry name" value="PROTEIN KINASE DOMAIN-CONTAINING PROTEIN"/>
    <property type="match status" value="1"/>
</dbReference>
<dbReference type="InterPro" id="IPR011009">
    <property type="entry name" value="Kinase-like_dom_sf"/>
</dbReference>
<organism evidence="3 4">
    <name type="scientific">Neonectria magnoliae</name>
    <dbReference type="NCBI Taxonomy" id="2732573"/>
    <lineage>
        <taxon>Eukaryota</taxon>
        <taxon>Fungi</taxon>
        <taxon>Dikarya</taxon>
        <taxon>Ascomycota</taxon>
        <taxon>Pezizomycotina</taxon>
        <taxon>Sordariomycetes</taxon>
        <taxon>Hypocreomycetidae</taxon>
        <taxon>Hypocreales</taxon>
        <taxon>Nectriaceae</taxon>
        <taxon>Neonectria</taxon>
    </lineage>
</organism>
<feature type="compositionally biased region" description="Basic and acidic residues" evidence="1">
    <location>
        <begin position="54"/>
        <end position="66"/>
    </location>
</feature>
<dbReference type="Pfam" id="PF00069">
    <property type="entry name" value="Pkinase"/>
    <property type="match status" value="1"/>
</dbReference>
<accession>A0ABR1HRJ0</accession>
<dbReference type="SMART" id="SM00220">
    <property type="entry name" value="S_TKc"/>
    <property type="match status" value="1"/>
</dbReference>
<protein>
    <recommendedName>
        <fullName evidence="2">Protein kinase domain-containing protein</fullName>
    </recommendedName>
</protein>
<keyword evidence="4" id="KW-1185">Reference proteome</keyword>
<dbReference type="Gene3D" id="3.30.200.20">
    <property type="entry name" value="Phosphorylase Kinase, domain 1"/>
    <property type="match status" value="1"/>
</dbReference>
<dbReference type="PANTHER" id="PTHR24359">
    <property type="entry name" value="SERINE/THREONINE-PROTEIN KINASE SBK1"/>
    <property type="match status" value="1"/>
</dbReference>
<sequence length="627" mass="70892">MTPEVQVHPVAGGEANHSSANIPLVVAWDDDVQLQPKTHLASPGAEGSVGSASDVKDLGDGKRLEDQTEQEQAYQTVLRKRSTGELVSNTGAGFEDYDVPDHLDGVDISTSPDVSSAPAAADDELLGITIRRAFHHRWDNASFLPRNELERIITHDLVSKELLRLGVVPATDMDQLKRMTCQIMDRQKLSKRSTSRRKIFAILALIERVETIKDFIDDGIYDIHLPFTLSRTRNRWEGKDEHGNCTPINVFKSWKTHESELFAFQQPKIHVPIFNLGTKAAPKVERFILAEETILPYIERPQSLGRGGFGDVFKVKIHSHHLRPKSANRGDNYTVQNEDAYYAVKLIERSSDSAIPKELEDPIDRAFKKELANLNRFTEKEHPHLIRPLCAFSVGTKHHIMFPCADGNLEELWKKYPEPQAFKHDVARAIWLCRQCQGLAEGLLTIHQHETGNIPRSYLTSDMTKKHGRHGDLKPENILWFKSQNAEEGDYDAAVLKITDFGLMRFHGTVSMYQVDATKVAVSPTYRAPEYDIKKEVSQAYDIWSLGCVLLEFVTWYLTGWKGVEDFSQSRSDEDRHPIIPEDIFFSYDNKDAISGQRVASAKKSVSKHISMAIQAALISYMNFFGS</sequence>
<feature type="domain" description="Protein kinase" evidence="2">
    <location>
        <begin position="298"/>
        <end position="627"/>
    </location>
</feature>
<reference evidence="3 4" key="1">
    <citation type="journal article" date="2025" name="Microbiol. Resour. Announc.">
        <title>Draft genome sequences for Neonectria magnoliae and Neonectria punicea, canker pathogens of Liriodendron tulipifera and Acer saccharum in West Virginia.</title>
        <authorList>
            <person name="Petronek H.M."/>
            <person name="Kasson M.T."/>
            <person name="Metheny A.M."/>
            <person name="Stauder C.M."/>
            <person name="Lovett B."/>
            <person name="Lynch S.C."/>
            <person name="Garnas J.R."/>
            <person name="Kasson L.R."/>
            <person name="Stajich J.E."/>
        </authorList>
    </citation>
    <scope>NUCLEOTIDE SEQUENCE [LARGE SCALE GENOMIC DNA]</scope>
    <source>
        <strain evidence="3 4">NRRL 64651</strain>
    </source>
</reference>
<feature type="region of interest" description="Disordered" evidence="1">
    <location>
        <begin position="38"/>
        <end position="71"/>
    </location>
</feature>
<dbReference type="InterPro" id="IPR000719">
    <property type="entry name" value="Prot_kinase_dom"/>
</dbReference>
<gene>
    <name evidence="3" type="ORF">QQZ08_009102</name>
</gene>
<dbReference type="Gene3D" id="1.10.510.10">
    <property type="entry name" value="Transferase(Phosphotransferase) domain 1"/>
    <property type="match status" value="1"/>
</dbReference>